<proteinExistence type="predicted"/>
<organism evidence="2 3">
    <name type="scientific">Pleurodeles waltl</name>
    <name type="common">Iberian ribbed newt</name>
    <dbReference type="NCBI Taxonomy" id="8319"/>
    <lineage>
        <taxon>Eukaryota</taxon>
        <taxon>Metazoa</taxon>
        <taxon>Chordata</taxon>
        <taxon>Craniata</taxon>
        <taxon>Vertebrata</taxon>
        <taxon>Euteleostomi</taxon>
        <taxon>Amphibia</taxon>
        <taxon>Batrachia</taxon>
        <taxon>Caudata</taxon>
        <taxon>Salamandroidea</taxon>
        <taxon>Salamandridae</taxon>
        <taxon>Pleurodelinae</taxon>
        <taxon>Pleurodeles</taxon>
    </lineage>
</organism>
<feature type="region of interest" description="Disordered" evidence="1">
    <location>
        <begin position="57"/>
        <end position="119"/>
    </location>
</feature>
<name>A0AAV7MK39_PLEWA</name>
<dbReference type="AlphaFoldDB" id="A0AAV7MK39"/>
<dbReference type="Proteomes" id="UP001066276">
    <property type="component" value="Chromosome 9"/>
</dbReference>
<feature type="compositionally biased region" description="Polar residues" evidence="1">
    <location>
        <begin position="97"/>
        <end position="107"/>
    </location>
</feature>
<gene>
    <name evidence="2" type="ORF">NDU88_000578</name>
</gene>
<accession>A0AAV7MK39</accession>
<comment type="caution">
    <text evidence="2">The sequence shown here is derived from an EMBL/GenBank/DDBJ whole genome shotgun (WGS) entry which is preliminary data.</text>
</comment>
<feature type="compositionally biased region" description="Gly residues" evidence="1">
    <location>
        <begin position="70"/>
        <end position="81"/>
    </location>
</feature>
<protein>
    <submittedName>
        <fullName evidence="2">Uncharacterized protein</fullName>
    </submittedName>
</protein>
<evidence type="ECO:0000313" key="3">
    <source>
        <dbReference type="Proteomes" id="UP001066276"/>
    </source>
</evidence>
<dbReference type="EMBL" id="JANPWB010000013">
    <property type="protein sequence ID" value="KAJ1103150.1"/>
    <property type="molecule type" value="Genomic_DNA"/>
</dbReference>
<keyword evidence="3" id="KW-1185">Reference proteome</keyword>
<evidence type="ECO:0000313" key="2">
    <source>
        <dbReference type="EMBL" id="KAJ1103150.1"/>
    </source>
</evidence>
<evidence type="ECO:0000256" key="1">
    <source>
        <dbReference type="SAM" id="MobiDB-lite"/>
    </source>
</evidence>
<reference evidence="2" key="1">
    <citation type="journal article" date="2022" name="bioRxiv">
        <title>Sequencing and chromosome-scale assembly of the giantPleurodeles waltlgenome.</title>
        <authorList>
            <person name="Brown T."/>
            <person name="Elewa A."/>
            <person name="Iarovenko S."/>
            <person name="Subramanian E."/>
            <person name="Araus A.J."/>
            <person name="Petzold A."/>
            <person name="Susuki M."/>
            <person name="Suzuki K.-i.T."/>
            <person name="Hayashi T."/>
            <person name="Toyoda A."/>
            <person name="Oliveira C."/>
            <person name="Osipova E."/>
            <person name="Leigh N.D."/>
            <person name="Simon A."/>
            <person name="Yun M.H."/>
        </authorList>
    </citation>
    <scope>NUCLEOTIDE SEQUENCE</scope>
    <source>
        <strain evidence="2">20211129_DDA</strain>
        <tissue evidence="2">Liver</tissue>
    </source>
</reference>
<sequence>MLAVQSSVTLLMSPSGVRVIPDLESMAGPYLLVHDAAGPLPERGQAGLPRLQLHRLPAQPDLDLQREPMGAGGPDHWGGAHGKLQQKSKEPRGKSTVGANPTANRSFPGTEKGSENRSI</sequence>